<reference evidence="2" key="1">
    <citation type="journal article" date="2019" name="Int. J. Syst. Evol. Microbiol.">
        <title>The Global Catalogue of Microorganisms (GCM) 10K type strain sequencing project: providing services to taxonomists for standard genome sequencing and annotation.</title>
        <authorList>
            <consortium name="The Broad Institute Genomics Platform"/>
            <consortium name="The Broad Institute Genome Sequencing Center for Infectious Disease"/>
            <person name="Wu L."/>
            <person name="Ma J."/>
        </authorList>
    </citation>
    <scope>NUCLEOTIDE SEQUENCE [LARGE SCALE GENOMIC DNA]</scope>
    <source>
        <strain evidence="2">JCM 4565</strain>
    </source>
</reference>
<keyword evidence="2" id="KW-1185">Reference proteome</keyword>
<evidence type="ECO:0000313" key="2">
    <source>
        <dbReference type="Proteomes" id="UP001500063"/>
    </source>
</evidence>
<protein>
    <recommendedName>
        <fullName evidence="3">CENP-V/GFA domain-containing protein</fullName>
    </recommendedName>
</protein>
<sequence>MPYCSKCGSTLVQTWLRGPSMHVLVDAARPTAGVLAVSVYSDDFLQGVFADPWPVMCAVREQTPRDAKNS</sequence>
<proteinExistence type="predicted"/>
<dbReference type="Proteomes" id="UP001500063">
    <property type="component" value="Unassembled WGS sequence"/>
</dbReference>
<comment type="caution">
    <text evidence="1">The sequence shown here is derived from an EMBL/GenBank/DDBJ whole genome shotgun (WGS) entry which is preliminary data.</text>
</comment>
<dbReference type="EMBL" id="BAAABW010000013">
    <property type="protein sequence ID" value="GAA0346858.1"/>
    <property type="molecule type" value="Genomic_DNA"/>
</dbReference>
<name>A0ABP3GIZ1_9ACTN</name>
<organism evidence="1 2">
    <name type="scientific">Streptomyces blastmyceticus</name>
    <dbReference type="NCBI Taxonomy" id="68180"/>
    <lineage>
        <taxon>Bacteria</taxon>
        <taxon>Bacillati</taxon>
        <taxon>Actinomycetota</taxon>
        <taxon>Actinomycetes</taxon>
        <taxon>Kitasatosporales</taxon>
        <taxon>Streptomycetaceae</taxon>
        <taxon>Streptomyces</taxon>
    </lineage>
</organism>
<evidence type="ECO:0008006" key="3">
    <source>
        <dbReference type="Google" id="ProtNLM"/>
    </source>
</evidence>
<accession>A0ABP3GIZ1</accession>
<gene>
    <name evidence="1" type="ORF">GCM10010319_24240</name>
</gene>
<evidence type="ECO:0000313" key="1">
    <source>
        <dbReference type="EMBL" id="GAA0346858.1"/>
    </source>
</evidence>